<keyword evidence="1" id="KW-0436">Ligase</keyword>
<protein>
    <submittedName>
        <fullName evidence="1">Aspartate-tRNA ligase cytoplasmic-like</fullName>
    </submittedName>
</protein>
<dbReference type="EMBL" id="LXQA010589644">
    <property type="protein sequence ID" value="MCI60876.1"/>
    <property type="molecule type" value="Genomic_DNA"/>
</dbReference>
<feature type="non-terminal residue" evidence="1">
    <location>
        <position position="40"/>
    </location>
</feature>
<proteinExistence type="predicted"/>
<evidence type="ECO:0000313" key="1">
    <source>
        <dbReference type="EMBL" id="MCI60876.1"/>
    </source>
</evidence>
<dbReference type="GO" id="GO:0016874">
    <property type="term" value="F:ligase activity"/>
    <property type="evidence" value="ECO:0007669"/>
    <property type="project" value="UniProtKB-KW"/>
</dbReference>
<sequence>FAAALSRESIVDVEGVVSIPAAPIKGATQQVEIQVRKLYC</sequence>
<name>A0A392TL63_9FABA</name>
<dbReference type="Gene3D" id="2.40.50.140">
    <property type="entry name" value="Nucleic acid-binding proteins"/>
    <property type="match status" value="1"/>
</dbReference>
<comment type="caution">
    <text evidence="1">The sequence shown here is derived from an EMBL/GenBank/DDBJ whole genome shotgun (WGS) entry which is preliminary data.</text>
</comment>
<accession>A0A392TL63</accession>
<dbReference type="SUPFAM" id="SSF50249">
    <property type="entry name" value="Nucleic acid-binding proteins"/>
    <property type="match status" value="1"/>
</dbReference>
<dbReference type="InterPro" id="IPR012340">
    <property type="entry name" value="NA-bd_OB-fold"/>
</dbReference>
<reference evidence="1 2" key="1">
    <citation type="journal article" date="2018" name="Front. Plant Sci.">
        <title>Red Clover (Trifolium pratense) and Zigzag Clover (T. medium) - A Picture of Genomic Similarities and Differences.</title>
        <authorList>
            <person name="Dluhosova J."/>
            <person name="Istvanek J."/>
            <person name="Nedelnik J."/>
            <person name="Repkova J."/>
        </authorList>
    </citation>
    <scope>NUCLEOTIDE SEQUENCE [LARGE SCALE GENOMIC DNA]</scope>
    <source>
        <strain evidence="2">cv. 10/8</strain>
        <tissue evidence="1">Leaf</tissue>
    </source>
</reference>
<keyword evidence="2" id="KW-1185">Reference proteome</keyword>
<dbReference type="AlphaFoldDB" id="A0A392TL63"/>
<organism evidence="1 2">
    <name type="scientific">Trifolium medium</name>
    <dbReference type="NCBI Taxonomy" id="97028"/>
    <lineage>
        <taxon>Eukaryota</taxon>
        <taxon>Viridiplantae</taxon>
        <taxon>Streptophyta</taxon>
        <taxon>Embryophyta</taxon>
        <taxon>Tracheophyta</taxon>
        <taxon>Spermatophyta</taxon>
        <taxon>Magnoliopsida</taxon>
        <taxon>eudicotyledons</taxon>
        <taxon>Gunneridae</taxon>
        <taxon>Pentapetalae</taxon>
        <taxon>rosids</taxon>
        <taxon>fabids</taxon>
        <taxon>Fabales</taxon>
        <taxon>Fabaceae</taxon>
        <taxon>Papilionoideae</taxon>
        <taxon>50 kb inversion clade</taxon>
        <taxon>NPAAA clade</taxon>
        <taxon>Hologalegina</taxon>
        <taxon>IRL clade</taxon>
        <taxon>Trifolieae</taxon>
        <taxon>Trifolium</taxon>
    </lineage>
</organism>
<dbReference type="Proteomes" id="UP000265520">
    <property type="component" value="Unassembled WGS sequence"/>
</dbReference>
<evidence type="ECO:0000313" key="2">
    <source>
        <dbReference type="Proteomes" id="UP000265520"/>
    </source>
</evidence>
<feature type="non-terminal residue" evidence="1">
    <location>
        <position position="1"/>
    </location>
</feature>